<comment type="caution">
    <text evidence="2">The sequence shown here is derived from an EMBL/GenBank/DDBJ whole genome shotgun (WGS) entry which is preliminary data.</text>
</comment>
<dbReference type="EMBL" id="MFGW01000119">
    <property type="protein sequence ID" value="OGF65084.1"/>
    <property type="molecule type" value="Genomic_DNA"/>
</dbReference>
<dbReference type="Proteomes" id="UP000178943">
    <property type="component" value="Unassembled WGS sequence"/>
</dbReference>
<name>A0A1F5VNU7_9BACT</name>
<organism evidence="2 3">
    <name type="scientific">Candidatus Fischerbacteria bacterium RBG_13_37_8</name>
    <dbReference type="NCBI Taxonomy" id="1817863"/>
    <lineage>
        <taxon>Bacteria</taxon>
        <taxon>Candidatus Fischeribacteriota</taxon>
    </lineage>
</organism>
<dbReference type="PROSITE" id="PS51272">
    <property type="entry name" value="SLH"/>
    <property type="match status" value="2"/>
</dbReference>
<evidence type="ECO:0000313" key="3">
    <source>
        <dbReference type="Proteomes" id="UP000178943"/>
    </source>
</evidence>
<feature type="domain" description="SLH" evidence="1">
    <location>
        <begin position="139"/>
        <end position="202"/>
    </location>
</feature>
<dbReference type="AlphaFoldDB" id="A0A1F5VNU7"/>
<accession>A0A1F5VNU7</accession>
<feature type="domain" description="SLH" evidence="1">
    <location>
        <begin position="205"/>
        <end position="265"/>
    </location>
</feature>
<evidence type="ECO:0000313" key="2">
    <source>
        <dbReference type="EMBL" id="OGF65084.1"/>
    </source>
</evidence>
<dbReference type="InterPro" id="IPR001119">
    <property type="entry name" value="SLH_dom"/>
</dbReference>
<sequence length="265" mass="28264">MNDTTVIATDANGTSTLICNNTIALISQKPAIDDSAGSTPNGIIEPDEIVDLIGNVENIGTDSAISVTGLLTTFDPITINNANVTYPDIAPGGSENSLTNYSIMAPSANRPSTHWDVKIAESPGCPACNSWLYNFAYHVGNSFFDVPPAYLLYSFIETLLHSEVTAGCTTTDYCPEMNVTRQQMAKFICLAMEATEPGSCPTAPCTEIFADVPAGNIFCSYIEGVYNAGVVSGCQSLPLMYCPSVNVTRAQMAKFIINAFGFPLY</sequence>
<proteinExistence type="predicted"/>
<evidence type="ECO:0000259" key="1">
    <source>
        <dbReference type="PROSITE" id="PS51272"/>
    </source>
</evidence>
<gene>
    <name evidence="2" type="ORF">A2Y62_19925</name>
</gene>
<protein>
    <recommendedName>
        <fullName evidence="1">SLH domain-containing protein</fullName>
    </recommendedName>
</protein>
<reference evidence="2 3" key="1">
    <citation type="journal article" date="2016" name="Nat. Commun.">
        <title>Thousands of microbial genomes shed light on interconnected biogeochemical processes in an aquifer system.</title>
        <authorList>
            <person name="Anantharaman K."/>
            <person name="Brown C.T."/>
            <person name="Hug L.A."/>
            <person name="Sharon I."/>
            <person name="Castelle C.J."/>
            <person name="Probst A.J."/>
            <person name="Thomas B.C."/>
            <person name="Singh A."/>
            <person name="Wilkins M.J."/>
            <person name="Karaoz U."/>
            <person name="Brodie E.L."/>
            <person name="Williams K.H."/>
            <person name="Hubbard S.S."/>
            <person name="Banfield J.F."/>
        </authorList>
    </citation>
    <scope>NUCLEOTIDE SEQUENCE [LARGE SCALE GENOMIC DNA]</scope>
</reference>